<gene>
    <name evidence="7" type="ORF">SAMN02982929_00324</name>
    <name evidence="8" type="ORF">SAMN05216506_101708</name>
</gene>
<dbReference type="SUPFAM" id="SSF56281">
    <property type="entry name" value="Metallo-hydrolase/oxidoreductase"/>
    <property type="match status" value="1"/>
</dbReference>
<keyword evidence="5" id="KW-0862">Zinc</keyword>
<dbReference type="RefSeq" id="WP_177247372.1">
    <property type="nucleotide sequence ID" value="NZ_FNVB01000002.1"/>
</dbReference>
<dbReference type="EMBL" id="FNVB01000002">
    <property type="protein sequence ID" value="SEF66428.1"/>
    <property type="molecule type" value="Genomic_DNA"/>
</dbReference>
<dbReference type="Proteomes" id="UP000199690">
    <property type="component" value="Unassembled WGS sequence"/>
</dbReference>
<comment type="cofactor">
    <cofactor evidence="1">
        <name>Zn(2+)</name>
        <dbReference type="ChEBI" id="CHEBI:29105"/>
    </cofactor>
</comment>
<evidence type="ECO:0000256" key="5">
    <source>
        <dbReference type="ARBA" id="ARBA00022833"/>
    </source>
</evidence>
<sequence length="261" mass="28831">MAEEFQVYAIRFAHRDASVRGEHFYGHDPCALDDWPISYYVWLAVSGSRAVLVDAGFTPETAAERGNRDYLRSPMDTIRALGVDPDDIGHLVISHLHYDHSGHVADFPRAEVVLQESELAFWTSRHAARGQLAHFVEPADVGYLVEQNFTGRVRLVDGVHEVVPGVTAHRVGGHTPGLQVVRVRTAVGNVVLAADASHFYENVEQRKPYGVVTHLPAMYDAFDVLHALSDRPELIVPGHDPQVLQRFPAVPGLEGLAVRIA</sequence>
<dbReference type="GO" id="GO:0016787">
    <property type="term" value="F:hydrolase activity"/>
    <property type="evidence" value="ECO:0007669"/>
    <property type="project" value="UniProtKB-KW"/>
</dbReference>
<evidence type="ECO:0000256" key="1">
    <source>
        <dbReference type="ARBA" id="ARBA00001947"/>
    </source>
</evidence>
<dbReference type="InterPro" id="IPR051013">
    <property type="entry name" value="MBL_superfamily_lactonases"/>
</dbReference>
<dbReference type="SMART" id="SM00849">
    <property type="entry name" value="Lactamase_B"/>
    <property type="match status" value="1"/>
</dbReference>
<protein>
    <submittedName>
        <fullName evidence="7">Glyoxylase, beta-lactamase superfamily II</fullName>
    </submittedName>
</protein>
<evidence type="ECO:0000313" key="8">
    <source>
        <dbReference type="EMBL" id="SFC42280.1"/>
    </source>
</evidence>
<dbReference type="AlphaFoldDB" id="A0A1H5TW38"/>
<dbReference type="GO" id="GO:0046872">
    <property type="term" value="F:metal ion binding"/>
    <property type="evidence" value="ECO:0007669"/>
    <property type="project" value="UniProtKB-KW"/>
</dbReference>
<evidence type="ECO:0000256" key="2">
    <source>
        <dbReference type="ARBA" id="ARBA00007749"/>
    </source>
</evidence>
<reference evidence="9 10" key="1">
    <citation type="submission" date="2016-10" db="EMBL/GenBank/DDBJ databases">
        <authorList>
            <person name="Varghese N."/>
            <person name="Submissions S."/>
        </authorList>
    </citation>
    <scope>NUCLEOTIDE SEQUENCE [LARGE SCALE GENOMIC DNA]</scope>
    <source>
        <strain evidence="10">ATCC 20501</strain>
        <strain evidence="8 9">CGMCC 4.3529</strain>
    </source>
</reference>
<dbReference type="Pfam" id="PF00753">
    <property type="entry name" value="Lactamase_B"/>
    <property type="match status" value="1"/>
</dbReference>
<keyword evidence="3" id="KW-0479">Metal-binding</keyword>
<feature type="domain" description="Metallo-beta-lactamase" evidence="6">
    <location>
        <begin position="38"/>
        <end position="239"/>
    </location>
</feature>
<dbReference type="InterPro" id="IPR001279">
    <property type="entry name" value="Metallo-B-lactamas"/>
</dbReference>
<evidence type="ECO:0000256" key="3">
    <source>
        <dbReference type="ARBA" id="ARBA00022723"/>
    </source>
</evidence>
<accession>A0A1I1JA15</accession>
<dbReference type="CDD" id="cd07729">
    <property type="entry name" value="AHL_lactonase_MBL-fold"/>
    <property type="match status" value="1"/>
</dbReference>
<dbReference type="EMBL" id="FOME01000001">
    <property type="protein sequence ID" value="SFC42280.1"/>
    <property type="molecule type" value="Genomic_DNA"/>
</dbReference>
<comment type="similarity">
    <text evidence="2">Belongs to the metallo-beta-lactamase superfamily.</text>
</comment>
<dbReference type="PANTHER" id="PTHR42978">
    <property type="entry name" value="QUORUM-QUENCHING LACTONASE YTNP-RELATED-RELATED"/>
    <property type="match status" value="1"/>
</dbReference>
<evidence type="ECO:0000313" key="7">
    <source>
        <dbReference type="EMBL" id="SEF66428.1"/>
    </source>
</evidence>
<name>A0A1H5TW38_9PSEU</name>
<keyword evidence="4" id="KW-0378">Hydrolase</keyword>
<dbReference type="PANTHER" id="PTHR42978:SF7">
    <property type="entry name" value="METALLO-HYDROLASE RV2300C-RELATED"/>
    <property type="match status" value="1"/>
</dbReference>
<proteinExistence type="inferred from homology"/>
<dbReference type="InterPro" id="IPR036866">
    <property type="entry name" value="RibonucZ/Hydroxyglut_hydro"/>
</dbReference>
<organism evidence="7 10">
    <name type="scientific">Saccharopolyspora kobensis</name>
    <dbReference type="NCBI Taxonomy" id="146035"/>
    <lineage>
        <taxon>Bacteria</taxon>
        <taxon>Bacillati</taxon>
        <taxon>Actinomycetota</taxon>
        <taxon>Actinomycetes</taxon>
        <taxon>Pseudonocardiales</taxon>
        <taxon>Pseudonocardiaceae</taxon>
        <taxon>Saccharopolyspora</taxon>
    </lineage>
</organism>
<keyword evidence="9" id="KW-1185">Reference proteome</keyword>
<evidence type="ECO:0000256" key="4">
    <source>
        <dbReference type="ARBA" id="ARBA00022801"/>
    </source>
</evidence>
<reference evidence="7" key="2">
    <citation type="submission" date="2016-10" db="EMBL/GenBank/DDBJ databases">
        <authorList>
            <person name="de Groot N.N."/>
        </authorList>
    </citation>
    <scope>NUCLEOTIDE SEQUENCE [LARGE SCALE GENOMIC DNA]</scope>
    <source>
        <strain evidence="7">ATCC 20501</strain>
    </source>
</reference>
<accession>A0A1H5TW38</accession>
<evidence type="ECO:0000313" key="9">
    <source>
        <dbReference type="Proteomes" id="UP000199690"/>
    </source>
</evidence>
<dbReference type="Gene3D" id="3.60.15.10">
    <property type="entry name" value="Ribonuclease Z/Hydroxyacylglutathione hydrolase-like"/>
    <property type="match status" value="1"/>
</dbReference>
<evidence type="ECO:0000313" key="10">
    <source>
        <dbReference type="Proteomes" id="UP000236729"/>
    </source>
</evidence>
<dbReference type="Proteomes" id="UP000236729">
    <property type="component" value="Unassembled WGS sequence"/>
</dbReference>
<evidence type="ECO:0000259" key="6">
    <source>
        <dbReference type="SMART" id="SM00849"/>
    </source>
</evidence>
<dbReference type="SMR" id="A0A1H5TW38"/>